<dbReference type="PANTHER" id="PTHR46181:SF3">
    <property type="entry name" value="MITOCHONDRIAL GLYCINE TRANSPORTER"/>
    <property type="match status" value="1"/>
</dbReference>
<evidence type="ECO:0000256" key="8">
    <source>
        <dbReference type="RuleBase" id="RU000488"/>
    </source>
</evidence>
<evidence type="ECO:0000256" key="6">
    <source>
        <dbReference type="ARBA" id="ARBA00023136"/>
    </source>
</evidence>
<dbReference type="STRING" id="7574.A0A1S3IUU8"/>
<dbReference type="RefSeq" id="XP_013401848.1">
    <property type="nucleotide sequence ID" value="XM_013546394.1"/>
</dbReference>
<keyword evidence="3 8" id="KW-0813">Transport</keyword>
<protein>
    <submittedName>
        <fullName evidence="10">Mitochondrial thiamine pyrophosphate carrier-like</fullName>
    </submittedName>
</protein>
<keyword evidence="6 7" id="KW-0472">Membrane</keyword>
<dbReference type="GO" id="GO:0005739">
    <property type="term" value="C:mitochondrion"/>
    <property type="evidence" value="ECO:0007669"/>
    <property type="project" value="TreeGrafter"/>
</dbReference>
<dbReference type="GO" id="GO:0015187">
    <property type="term" value="F:glycine transmembrane transporter activity"/>
    <property type="evidence" value="ECO:0007669"/>
    <property type="project" value="TreeGrafter"/>
</dbReference>
<evidence type="ECO:0000256" key="7">
    <source>
        <dbReference type="PROSITE-ProRule" id="PRU00282"/>
    </source>
</evidence>
<evidence type="ECO:0000256" key="4">
    <source>
        <dbReference type="ARBA" id="ARBA00022692"/>
    </source>
</evidence>
<comment type="similarity">
    <text evidence="2 8">Belongs to the mitochondrial carrier (TC 2.A.29) family.</text>
</comment>
<sequence length="155" mass="17273">MVGYDPKRDVELSKTEQGAAGALSGILTRTLIQPLDVLKIRFQLQIEPIRRGSLQSKYQSILQATRKIVTEEGVRALWKGHMPAQVLSVTYGGVQFVSFEFFTKEVWNELPSTLTTDYRPITHFMCGGLAGCISTLFCQPADVVRTRLIGQGEPK</sequence>
<dbReference type="PRINTS" id="PR00926">
    <property type="entry name" value="MITOCARRIER"/>
</dbReference>
<dbReference type="AlphaFoldDB" id="A0A1S3IUU8"/>
<gene>
    <name evidence="10" type="primary">LOC106167591</name>
</gene>
<name>A0A1S3IUU8_LINAN</name>
<reference evidence="10" key="1">
    <citation type="submission" date="2025-08" db="UniProtKB">
        <authorList>
            <consortium name="RefSeq"/>
        </authorList>
    </citation>
    <scope>IDENTIFICATION</scope>
    <source>
        <tissue evidence="10">Gonads</tissue>
    </source>
</reference>
<dbReference type="KEGG" id="lak:106167591"/>
<dbReference type="Proteomes" id="UP000085678">
    <property type="component" value="Unplaced"/>
</dbReference>
<feature type="repeat" description="Solcar" evidence="7">
    <location>
        <begin position="12"/>
        <end position="105"/>
    </location>
</feature>
<dbReference type="GO" id="GO:1904983">
    <property type="term" value="P:glycine import into mitochondrion"/>
    <property type="evidence" value="ECO:0007669"/>
    <property type="project" value="TreeGrafter"/>
</dbReference>
<dbReference type="Pfam" id="PF00153">
    <property type="entry name" value="Mito_carr"/>
    <property type="match status" value="2"/>
</dbReference>
<evidence type="ECO:0000313" key="9">
    <source>
        <dbReference type="Proteomes" id="UP000085678"/>
    </source>
</evidence>
<dbReference type="SUPFAM" id="SSF103506">
    <property type="entry name" value="Mitochondrial carrier"/>
    <property type="match status" value="1"/>
</dbReference>
<dbReference type="GeneID" id="106167591"/>
<evidence type="ECO:0000256" key="1">
    <source>
        <dbReference type="ARBA" id="ARBA00004141"/>
    </source>
</evidence>
<proteinExistence type="inferred from homology"/>
<dbReference type="InterPro" id="IPR018108">
    <property type="entry name" value="MCP_transmembrane"/>
</dbReference>
<dbReference type="Gene3D" id="1.50.40.10">
    <property type="entry name" value="Mitochondrial carrier domain"/>
    <property type="match status" value="1"/>
</dbReference>
<feature type="non-terminal residue" evidence="10">
    <location>
        <position position="155"/>
    </location>
</feature>
<keyword evidence="4 7" id="KW-0812">Transmembrane</keyword>
<evidence type="ECO:0000256" key="2">
    <source>
        <dbReference type="ARBA" id="ARBA00006375"/>
    </source>
</evidence>
<dbReference type="GO" id="GO:0016020">
    <property type="term" value="C:membrane"/>
    <property type="evidence" value="ECO:0007669"/>
    <property type="project" value="UniProtKB-SubCell"/>
</dbReference>
<comment type="subcellular location">
    <subcellularLocation>
        <location evidence="1">Membrane</location>
        <topology evidence="1">Multi-pass membrane protein</topology>
    </subcellularLocation>
</comment>
<dbReference type="OrthoDB" id="18574at2759"/>
<dbReference type="InterPro" id="IPR023395">
    <property type="entry name" value="MCP_dom_sf"/>
</dbReference>
<evidence type="ECO:0000313" key="10">
    <source>
        <dbReference type="RefSeq" id="XP_013401848.1"/>
    </source>
</evidence>
<evidence type="ECO:0000256" key="3">
    <source>
        <dbReference type="ARBA" id="ARBA00022448"/>
    </source>
</evidence>
<dbReference type="PANTHER" id="PTHR46181">
    <property type="entry name" value="MITOCHONDRIAL GLYCINE TRANSPORTER"/>
    <property type="match status" value="1"/>
</dbReference>
<evidence type="ECO:0000256" key="5">
    <source>
        <dbReference type="ARBA" id="ARBA00022737"/>
    </source>
</evidence>
<dbReference type="InParanoid" id="A0A1S3IUU8"/>
<dbReference type="InterPro" id="IPR002067">
    <property type="entry name" value="MCP"/>
</dbReference>
<accession>A0A1S3IUU8</accession>
<keyword evidence="9" id="KW-1185">Reference proteome</keyword>
<organism evidence="9 10">
    <name type="scientific">Lingula anatina</name>
    <name type="common">Brachiopod</name>
    <name type="synonym">Lingula unguis</name>
    <dbReference type="NCBI Taxonomy" id="7574"/>
    <lineage>
        <taxon>Eukaryota</taxon>
        <taxon>Metazoa</taxon>
        <taxon>Spiralia</taxon>
        <taxon>Lophotrochozoa</taxon>
        <taxon>Brachiopoda</taxon>
        <taxon>Linguliformea</taxon>
        <taxon>Lingulata</taxon>
        <taxon>Lingulida</taxon>
        <taxon>Linguloidea</taxon>
        <taxon>Lingulidae</taxon>
        <taxon>Lingula</taxon>
    </lineage>
</organism>
<keyword evidence="5" id="KW-0677">Repeat</keyword>
<dbReference type="PROSITE" id="PS50920">
    <property type="entry name" value="SOLCAR"/>
    <property type="match status" value="1"/>
</dbReference>